<proteinExistence type="predicted"/>
<evidence type="ECO:0000313" key="2">
    <source>
        <dbReference type="EMBL" id="GGI90541.1"/>
    </source>
</evidence>
<keyword evidence="3" id="KW-1185">Reference proteome</keyword>
<accession>A0ABQ2CJ36</accession>
<organism evidence="2 3">
    <name type="scientific">Halopseudomonas pertucinogena</name>
    <dbReference type="NCBI Taxonomy" id="86175"/>
    <lineage>
        <taxon>Bacteria</taxon>
        <taxon>Pseudomonadati</taxon>
        <taxon>Pseudomonadota</taxon>
        <taxon>Gammaproteobacteria</taxon>
        <taxon>Pseudomonadales</taxon>
        <taxon>Pseudomonadaceae</taxon>
        <taxon>Halopseudomonas</taxon>
    </lineage>
</organism>
<dbReference type="Pfam" id="PF10592">
    <property type="entry name" value="AIPR"/>
    <property type="match status" value="1"/>
</dbReference>
<feature type="domain" description="Abortive phage infection protein C-terminal" evidence="1">
    <location>
        <begin position="258"/>
        <end position="530"/>
    </location>
</feature>
<dbReference type="EMBL" id="BMNN01000001">
    <property type="protein sequence ID" value="GGI90541.1"/>
    <property type="molecule type" value="Genomic_DNA"/>
</dbReference>
<dbReference type="RefSeq" id="WP_188634879.1">
    <property type="nucleotide sequence ID" value="NZ_BMNN01000001.1"/>
</dbReference>
<evidence type="ECO:0000313" key="3">
    <source>
        <dbReference type="Proteomes" id="UP000633263"/>
    </source>
</evidence>
<protein>
    <recommendedName>
        <fullName evidence="1">Abortive phage infection protein C-terminal domain-containing protein</fullName>
    </recommendedName>
</protein>
<comment type="caution">
    <text evidence="2">The sequence shown here is derived from an EMBL/GenBank/DDBJ whole genome shotgun (WGS) entry which is preliminary data.</text>
</comment>
<dbReference type="Proteomes" id="UP000633263">
    <property type="component" value="Unassembled WGS sequence"/>
</dbReference>
<sequence>MNPIIKAQLSTFRDMNPTERLSDSDLFEVMSIFSIENGVLGENIDPFRAHLRGEEFGIDGVAISIQGTLCTDADEAAEILSVGKNHVSEFHFFQSKTSESMDYGDVSKFLDAVYDFFVSQEMVLGDQIKSLVEVKDEIYGAAAKVSPTLRCFYCTTGTGQVSEVIAKLINTNKARFDELNIFSKIQIECVGAKVIQNGFRSATNSTSAKINFPKAVTMPSHDKVDEAYIGYISASEILEIALGDADQEGVRHINRAIFYDNVRDFNPDSDINKSIISELEGGDLDSFVFKNNGITIVSKSIDRKGDVFTLEDYQIVNGCQTTNILSHVRDKAELISVPLRLIGCSDSDFVSSVIIGTNRQNDVREDQFWALLPFMKDLEEYCAAQADRIFIERRDNQYRDVAVERTRILRPSDLMKAAAAMFFFQPHRAARDHRGIRKEYSDKIFLKDHNVELYYVAALAIYKFDYLVRSAKVDRSRVIFRFYALYALVRKFWKAPDLLEATQKKQKVVRGHVFKIIQDNDKFAEHIEEVASHLEILIKESSNNSRERVRDYIRTETVVEKFTLAMFGK</sequence>
<gene>
    <name evidence="2" type="ORF">GCM10009083_03670</name>
</gene>
<dbReference type="InterPro" id="IPR018891">
    <property type="entry name" value="AIPR_C"/>
</dbReference>
<evidence type="ECO:0000259" key="1">
    <source>
        <dbReference type="Pfam" id="PF10592"/>
    </source>
</evidence>
<name>A0ABQ2CJ36_9GAMM</name>
<reference evidence="3" key="1">
    <citation type="journal article" date="2019" name="Int. J. Syst. Evol. Microbiol.">
        <title>The Global Catalogue of Microorganisms (GCM) 10K type strain sequencing project: providing services to taxonomists for standard genome sequencing and annotation.</title>
        <authorList>
            <consortium name="The Broad Institute Genomics Platform"/>
            <consortium name="The Broad Institute Genome Sequencing Center for Infectious Disease"/>
            <person name="Wu L."/>
            <person name="Ma J."/>
        </authorList>
    </citation>
    <scope>NUCLEOTIDE SEQUENCE [LARGE SCALE GENOMIC DNA]</scope>
    <source>
        <strain evidence="3">JCM 11590</strain>
    </source>
</reference>